<dbReference type="Proteomes" id="UP000219621">
    <property type="component" value="Unassembled WGS sequence"/>
</dbReference>
<dbReference type="InterPro" id="IPR016047">
    <property type="entry name" value="M23ase_b-sheet_dom"/>
</dbReference>
<evidence type="ECO:0000256" key="2">
    <source>
        <dbReference type="ARBA" id="ARBA00022670"/>
    </source>
</evidence>
<organism evidence="11 12">
    <name type="scientific">Caenispirillum bisanense</name>
    <dbReference type="NCBI Taxonomy" id="414052"/>
    <lineage>
        <taxon>Bacteria</taxon>
        <taxon>Pseudomonadati</taxon>
        <taxon>Pseudomonadota</taxon>
        <taxon>Alphaproteobacteria</taxon>
        <taxon>Rhodospirillales</taxon>
        <taxon>Novispirillaceae</taxon>
        <taxon>Caenispirillum</taxon>
    </lineage>
</organism>
<evidence type="ECO:0000256" key="1">
    <source>
        <dbReference type="ARBA" id="ARBA00001947"/>
    </source>
</evidence>
<evidence type="ECO:0000313" key="12">
    <source>
        <dbReference type="Proteomes" id="UP000219621"/>
    </source>
</evidence>
<feature type="domain" description="M23ase beta-sheet core" evidence="9">
    <location>
        <begin position="378"/>
        <end position="472"/>
    </location>
</feature>
<dbReference type="GO" id="GO:0004222">
    <property type="term" value="F:metalloendopeptidase activity"/>
    <property type="evidence" value="ECO:0007669"/>
    <property type="project" value="TreeGrafter"/>
</dbReference>
<reference evidence="11 12" key="1">
    <citation type="submission" date="2017-09" db="EMBL/GenBank/DDBJ databases">
        <authorList>
            <person name="Ehlers B."/>
            <person name="Leendertz F.H."/>
        </authorList>
    </citation>
    <scope>NUCLEOTIDE SEQUENCE [LARGE SCALE GENOMIC DNA]</scope>
    <source>
        <strain evidence="11 12">USBA 140</strain>
    </source>
</reference>
<dbReference type="InterPro" id="IPR045974">
    <property type="entry name" value="DUF5930"/>
</dbReference>
<keyword evidence="6" id="KW-0482">Metalloprotease</keyword>
<gene>
    <name evidence="11" type="ORF">SAMN05421508_11571</name>
</gene>
<accession>A0A286GZT9</accession>
<proteinExistence type="predicted"/>
<evidence type="ECO:0000313" key="11">
    <source>
        <dbReference type="EMBL" id="SOE01043.1"/>
    </source>
</evidence>
<keyword evidence="8" id="KW-0472">Membrane</keyword>
<dbReference type="Pfam" id="PF01551">
    <property type="entry name" value="Peptidase_M23"/>
    <property type="match status" value="1"/>
</dbReference>
<feature type="coiled-coil region" evidence="7">
    <location>
        <begin position="122"/>
        <end position="163"/>
    </location>
</feature>
<evidence type="ECO:0000256" key="3">
    <source>
        <dbReference type="ARBA" id="ARBA00022723"/>
    </source>
</evidence>
<dbReference type="GO" id="GO:0046872">
    <property type="term" value="F:metal ion binding"/>
    <property type="evidence" value="ECO:0007669"/>
    <property type="project" value="UniProtKB-KW"/>
</dbReference>
<name>A0A286GZT9_9PROT</name>
<evidence type="ECO:0000259" key="9">
    <source>
        <dbReference type="Pfam" id="PF01551"/>
    </source>
</evidence>
<feature type="domain" description="DUF5930" evidence="10">
    <location>
        <begin position="189"/>
        <end position="360"/>
    </location>
</feature>
<keyword evidence="3" id="KW-0479">Metal-binding</keyword>
<feature type="transmembrane region" description="Helical" evidence="8">
    <location>
        <begin position="46"/>
        <end position="67"/>
    </location>
</feature>
<dbReference type="InterPro" id="IPR050570">
    <property type="entry name" value="Cell_wall_metabolism_enzyme"/>
</dbReference>
<dbReference type="CDD" id="cd12797">
    <property type="entry name" value="M23_peptidase"/>
    <property type="match status" value="1"/>
</dbReference>
<feature type="domain" description="DUF5930" evidence="10">
    <location>
        <begin position="8"/>
        <end position="100"/>
    </location>
</feature>
<keyword evidence="8" id="KW-0812">Transmembrane</keyword>
<keyword evidence="8" id="KW-1133">Transmembrane helix</keyword>
<dbReference type="FunFam" id="2.70.70.10:FF:000006">
    <property type="entry name" value="M23 family peptidase"/>
    <property type="match status" value="1"/>
</dbReference>
<keyword evidence="7" id="KW-0175">Coiled coil</keyword>
<dbReference type="EMBL" id="OCNJ01000015">
    <property type="protein sequence ID" value="SOE01043.1"/>
    <property type="molecule type" value="Genomic_DNA"/>
</dbReference>
<evidence type="ECO:0000256" key="8">
    <source>
        <dbReference type="SAM" id="Phobius"/>
    </source>
</evidence>
<evidence type="ECO:0000256" key="4">
    <source>
        <dbReference type="ARBA" id="ARBA00022801"/>
    </source>
</evidence>
<evidence type="ECO:0000256" key="6">
    <source>
        <dbReference type="ARBA" id="ARBA00023049"/>
    </source>
</evidence>
<dbReference type="Pfam" id="PF19353">
    <property type="entry name" value="DUF5930"/>
    <property type="match status" value="2"/>
</dbReference>
<protein>
    <submittedName>
        <fullName evidence="11">Murein DD-endopeptidase MepM and murein hydrolase activator NlpD, contain LysM domain</fullName>
    </submittedName>
</protein>
<comment type="cofactor">
    <cofactor evidence="1">
        <name>Zn(2+)</name>
        <dbReference type="ChEBI" id="CHEBI:29105"/>
    </cofactor>
</comment>
<dbReference type="PANTHER" id="PTHR21666:SF288">
    <property type="entry name" value="CELL DIVISION PROTEIN YTFB"/>
    <property type="match status" value="1"/>
</dbReference>
<sequence>MSQFDPQQRNLSKVRLAIRRAFPERQIILRSGEKIRSLRLSTVSQVAFVCAGVALGGWVAFSSVMVVGHDQIIAAKNAEVTRARAAYKGLLAQVSVYKDRIGAITGSLERNHAHIVSLVDQNTTLDERLASMREELALTAEEKERIEKQSADLASEIKKLKTEVASAARSGAEAGEGGEIDPTDVVGLRRAAADRERESLYAELQMIESDLGRSPTTEIVATDLDGIEVELRRVILQRDLALGERDGLKSRIGDLERQIADMENTQLALYNRFSDIAADKITEVEKTLSKTGIDLPALVAKTNRRYGQGGPFVPDSAVESKQTPLTRGLDKVSLKLDHLDTLDRVAQQLPLSAPLVEDYRITSLFGRRADPINGRGAVHEGLDMAAAYKSPVTASAPGKVVYAGWRGRYGRLVEIDHGMGIRTRFGHLAKITVKKGQRVERGDEVGLLGNSGRSTGAHLHYEVLVNGEPHDPLKFIKAGSDVFKG</sequence>
<evidence type="ECO:0000259" key="10">
    <source>
        <dbReference type="Pfam" id="PF19353"/>
    </source>
</evidence>
<dbReference type="AlphaFoldDB" id="A0A286GZT9"/>
<dbReference type="PANTHER" id="PTHR21666">
    <property type="entry name" value="PEPTIDASE-RELATED"/>
    <property type="match status" value="1"/>
</dbReference>
<dbReference type="OrthoDB" id="9805070at2"/>
<dbReference type="GO" id="GO:0006508">
    <property type="term" value="P:proteolysis"/>
    <property type="evidence" value="ECO:0007669"/>
    <property type="project" value="UniProtKB-KW"/>
</dbReference>
<evidence type="ECO:0000256" key="7">
    <source>
        <dbReference type="SAM" id="Coils"/>
    </source>
</evidence>
<dbReference type="Gene3D" id="2.70.70.10">
    <property type="entry name" value="Glucose Permease (Domain IIA)"/>
    <property type="match status" value="1"/>
</dbReference>
<keyword evidence="2" id="KW-0645">Protease</keyword>
<dbReference type="InterPro" id="IPR011055">
    <property type="entry name" value="Dup_hybrid_motif"/>
</dbReference>
<evidence type="ECO:0000256" key="5">
    <source>
        <dbReference type="ARBA" id="ARBA00022833"/>
    </source>
</evidence>
<keyword evidence="12" id="KW-1185">Reference proteome</keyword>
<keyword evidence="5" id="KW-0862">Zinc</keyword>
<keyword evidence="4 11" id="KW-0378">Hydrolase</keyword>
<dbReference type="SUPFAM" id="SSF51261">
    <property type="entry name" value="Duplicated hybrid motif"/>
    <property type="match status" value="1"/>
</dbReference>
<dbReference type="RefSeq" id="WP_097281478.1">
    <property type="nucleotide sequence ID" value="NZ_OCNJ01000015.1"/>
</dbReference>